<dbReference type="InterPro" id="IPR005151">
    <property type="entry name" value="Tail-specific_protease"/>
</dbReference>
<evidence type="ECO:0000256" key="1">
    <source>
        <dbReference type="SAM" id="Phobius"/>
    </source>
</evidence>
<dbReference type="SMART" id="SM00245">
    <property type="entry name" value="TSPc"/>
    <property type="match status" value="1"/>
</dbReference>
<dbReference type="EMBL" id="CP136051">
    <property type="protein sequence ID" value="WOK07495.1"/>
    <property type="molecule type" value="Genomic_DNA"/>
</dbReference>
<sequence length="321" mass="35268">MGAISSVDGFIFTLMIKCFYFSLLVVAFACDARPAPHVESTVKALATALKDNYIYEDKAEQMSDHLLQRLGEGKFDGEMTDEQLANLLHEEVRSVVGDKHLRIRLSSRGRSTSNRREVPSYPNGFGKARMLAGQVGYLEITGFHNPISAFRADLTKQMTLLSGAKAVILDLRNNGGGSPEAVQLISSYFFDRSKPVHLNTLYFRNSDSSTDFYTLQEIEGPDLQSKPLLILTSDYTFSAAEEFTYNMQSLKRATIVGETTGGGAHPVNRYTISEGIVAIIPVGRAINPITKTNWEGVGIKPDVEVDEESALDKALELLSGS</sequence>
<dbReference type="CDD" id="cd07563">
    <property type="entry name" value="Peptidase_S41_IRBP"/>
    <property type="match status" value="1"/>
</dbReference>
<feature type="transmembrane region" description="Helical" evidence="1">
    <location>
        <begin position="7"/>
        <end position="29"/>
    </location>
</feature>
<name>A0ABZ0IU60_9BACT</name>
<dbReference type="Gene3D" id="3.30.750.44">
    <property type="match status" value="1"/>
</dbReference>
<evidence type="ECO:0000259" key="2">
    <source>
        <dbReference type="SMART" id="SM00245"/>
    </source>
</evidence>
<evidence type="ECO:0000313" key="4">
    <source>
        <dbReference type="Proteomes" id="UP001302349"/>
    </source>
</evidence>
<organism evidence="3 4">
    <name type="scientific">Imperialibacter roseus</name>
    <dbReference type="NCBI Taxonomy" id="1324217"/>
    <lineage>
        <taxon>Bacteria</taxon>
        <taxon>Pseudomonadati</taxon>
        <taxon>Bacteroidota</taxon>
        <taxon>Cytophagia</taxon>
        <taxon>Cytophagales</taxon>
        <taxon>Flammeovirgaceae</taxon>
        <taxon>Imperialibacter</taxon>
    </lineage>
</organism>
<keyword evidence="1" id="KW-1133">Transmembrane helix</keyword>
<reference evidence="3 4" key="1">
    <citation type="journal article" date="2023" name="Microbiol. Resour. Announc.">
        <title>Complete Genome Sequence of Imperialibacter roseus strain P4T.</title>
        <authorList>
            <person name="Tizabi D.R."/>
            <person name="Bachvaroff T."/>
            <person name="Hill R.T."/>
        </authorList>
    </citation>
    <scope>NUCLEOTIDE SEQUENCE [LARGE SCALE GENOMIC DNA]</scope>
    <source>
        <strain evidence="3 4">P4T</strain>
    </source>
</reference>
<keyword evidence="4" id="KW-1185">Reference proteome</keyword>
<proteinExistence type="predicted"/>
<gene>
    <name evidence="3" type="ORF">RT717_02520</name>
</gene>
<dbReference type="PANTHER" id="PTHR11261:SF3">
    <property type="entry name" value="RETINOL-BINDING PROTEIN 3"/>
    <property type="match status" value="1"/>
</dbReference>
<dbReference type="Proteomes" id="UP001302349">
    <property type="component" value="Chromosome"/>
</dbReference>
<dbReference type="Gene3D" id="3.90.226.10">
    <property type="entry name" value="2-enoyl-CoA Hydratase, Chain A, domain 1"/>
    <property type="match status" value="1"/>
</dbReference>
<dbReference type="InterPro" id="IPR029045">
    <property type="entry name" value="ClpP/crotonase-like_dom_sf"/>
</dbReference>
<dbReference type="Pfam" id="PF11918">
    <property type="entry name" value="Peptidase_S41_N"/>
    <property type="match status" value="1"/>
</dbReference>
<feature type="domain" description="Tail specific protease" evidence="2">
    <location>
        <begin position="113"/>
        <end position="306"/>
    </location>
</feature>
<dbReference type="PANTHER" id="PTHR11261">
    <property type="entry name" value="INTERPHOTORECEPTOR RETINOID-BINDING PROTEIN"/>
    <property type="match status" value="1"/>
</dbReference>
<dbReference type="SUPFAM" id="SSF52096">
    <property type="entry name" value="ClpP/crotonase"/>
    <property type="match status" value="1"/>
</dbReference>
<keyword evidence="1" id="KW-0472">Membrane</keyword>
<dbReference type="Pfam" id="PF03572">
    <property type="entry name" value="Peptidase_S41"/>
    <property type="match status" value="1"/>
</dbReference>
<dbReference type="RefSeq" id="WP_317490173.1">
    <property type="nucleotide sequence ID" value="NZ_CP136051.1"/>
</dbReference>
<accession>A0ABZ0IU60</accession>
<keyword evidence="1" id="KW-0812">Transmembrane</keyword>
<protein>
    <submittedName>
        <fullName evidence="3">S41 family peptidase</fullName>
    </submittedName>
</protein>
<evidence type="ECO:0000313" key="3">
    <source>
        <dbReference type="EMBL" id="WOK07495.1"/>
    </source>
</evidence>